<evidence type="ECO:0000313" key="3">
    <source>
        <dbReference type="Proteomes" id="UP001169066"/>
    </source>
</evidence>
<dbReference type="SUPFAM" id="SSF50998">
    <property type="entry name" value="Quinoprotein alcohol dehydrogenase-like"/>
    <property type="match status" value="1"/>
</dbReference>
<reference evidence="2" key="1">
    <citation type="submission" date="2023-01" db="EMBL/GenBank/DDBJ databases">
        <title>Sulfurovum sp. XTW-4 genome assembly.</title>
        <authorList>
            <person name="Wang J."/>
        </authorList>
    </citation>
    <scope>NUCLEOTIDE SEQUENCE</scope>
    <source>
        <strain evidence="2">XTW-4</strain>
    </source>
</reference>
<dbReference type="Gene3D" id="2.130.10.10">
    <property type="entry name" value="YVTN repeat-like/Quinoprotein amine dehydrogenase"/>
    <property type="match status" value="1"/>
</dbReference>
<organism evidence="2 3">
    <name type="scientific">Sulfurovum xiamenensis</name>
    <dbReference type="NCBI Taxonomy" id="3019066"/>
    <lineage>
        <taxon>Bacteria</taxon>
        <taxon>Pseudomonadati</taxon>
        <taxon>Campylobacterota</taxon>
        <taxon>Epsilonproteobacteria</taxon>
        <taxon>Campylobacterales</taxon>
        <taxon>Sulfurovaceae</taxon>
        <taxon>Sulfurovum</taxon>
    </lineage>
</organism>
<name>A0ABT7QS69_9BACT</name>
<sequence length="337" mass="36629">MKGLSLLTFAVAALLFSGCSSKKYFEPEQTFSASNASTSYGGSMSDLSREGGTLKSGQYISKEGLSTVNLGEGYRFLNENDSHILATNTEGILKIIDKKTKETVRAVSLKVPVVSATIHNGVIAYILNSNTFGIYNMADNRKVVESRSEATFAIDTRAASPIFIDGLVVMPMLDGKLIIVNIEDSENAKVVYLSTEKAFNNIIYLSRKGNTMIAATPKRLLTLGSGGQMEYSANISEVAYDNDTIYLFTKEGEILALNHDLEKVGEAKYKFAHYSVATAFDGRVYGLDQGGSLIVMDSALTKHKIYDLGEVGEPAFISGTKLYKDGDIIELSKLGYE</sequence>
<evidence type="ECO:0000256" key="1">
    <source>
        <dbReference type="SAM" id="SignalP"/>
    </source>
</evidence>
<dbReference type="InterPro" id="IPR015943">
    <property type="entry name" value="WD40/YVTN_repeat-like_dom_sf"/>
</dbReference>
<dbReference type="RefSeq" id="WP_289401859.1">
    <property type="nucleotide sequence ID" value="NZ_JAQIBC010000003.1"/>
</dbReference>
<evidence type="ECO:0000313" key="2">
    <source>
        <dbReference type="EMBL" id="MDM5263926.1"/>
    </source>
</evidence>
<evidence type="ECO:0008006" key="4">
    <source>
        <dbReference type="Google" id="ProtNLM"/>
    </source>
</evidence>
<feature type="signal peptide" evidence="1">
    <location>
        <begin position="1"/>
        <end position="22"/>
    </location>
</feature>
<keyword evidence="3" id="KW-1185">Reference proteome</keyword>
<dbReference type="Proteomes" id="UP001169066">
    <property type="component" value="Unassembled WGS sequence"/>
</dbReference>
<accession>A0ABT7QS69</accession>
<gene>
    <name evidence="2" type="ORF">PF327_06915</name>
</gene>
<dbReference type="PROSITE" id="PS51257">
    <property type="entry name" value="PROKAR_LIPOPROTEIN"/>
    <property type="match status" value="1"/>
</dbReference>
<comment type="caution">
    <text evidence="2">The sequence shown here is derived from an EMBL/GenBank/DDBJ whole genome shotgun (WGS) entry which is preliminary data.</text>
</comment>
<dbReference type="InterPro" id="IPR011047">
    <property type="entry name" value="Quinoprotein_ADH-like_sf"/>
</dbReference>
<proteinExistence type="predicted"/>
<keyword evidence="1" id="KW-0732">Signal</keyword>
<feature type="chain" id="PRO_5047295828" description="Lipoprotein" evidence="1">
    <location>
        <begin position="23"/>
        <end position="337"/>
    </location>
</feature>
<dbReference type="EMBL" id="JAQIBC010000003">
    <property type="protein sequence ID" value="MDM5263926.1"/>
    <property type="molecule type" value="Genomic_DNA"/>
</dbReference>
<protein>
    <recommendedName>
        <fullName evidence="4">Lipoprotein</fullName>
    </recommendedName>
</protein>